<organism evidence="1 2">
    <name type="scientific">Candidatus Dormiibacter inghamiae</name>
    <dbReference type="NCBI Taxonomy" id="3127013"/>
    <lineage>
        <taxon>Bacteria</taxon>
        <taxon>Bacillati</taxon>
        <taxon>Candidatus Dormiibacterota</taxon>
        <taxon>Candidatus Dormibacteria</taxon>
        <taxon>Candidatus Dormibacterales</taxon>
        <taxon>Candidatus Dormibacteraceae</taxon>
        <taxon>Candidatus Dormiibacter</taxon>
    </lineage>
</organism>
<comment type="caution">
    <text evidence="1">The sequence shown here is derived from an EMBL/GenBank/DDBJ whole genome shotgun (WGS) entry which is preliminary data.</text>
</comment>
<name>A0A934KL96_9BACT</name>
<dbReference type="RefSeq" id="WP_338181233.1">
    <property type="nucleotide sequence ID" value="NZ_JAEKNQ010000053.1"/>
</dbReference>
<proteinExistence type="predicted"/>
<reference evidence="1 2" key="1">
    <citation type="submission" date="2020-10" db="EMBL/GenBank/DDBJ databases">
        <title>Ca. Dormibacterota MAGs.</title>
        <authorList>
            <person name="Montgomery K."/>
        </authorList>
    </citation>
    <scope>NUCLEOTIDE SEQUENCE [LARGE SCALE GENOMIC DNA]</scope>
    <source>
        <strain evidence="1">SC8811_S16_3</strain>
    </source>
</reference>
<evidence type="ECO:0000313" key="2">
    <source>
        <dbReference type="Proteomes" id="UP000620075"/>
    </source>
</evidence>
<dbReference type="Proteomes" id="UP000620075">
    <property type="component" value="Unassembled WGS sequence"/>
</dbReference>
<sequence length="383" mass="39405">MSHLPDGTVRRLYDEPLALSEAERTHYNGCAACQERLSDIAATTRGVAAALAVPGVTVDPEAALVRLNSKLAGQGNPSTLQRLRSALWPQAQVSSWRKPALAGVLAVGLVATVAATPIAQNVRQVFEPSQVQTVSVGKPTQSDMNSLQAFSRWGDVKWVSQPQLQQAETAAEAAKISGLPALKVDTSKLPQEFANQPVTYAAMAGATGSVTFNANAPAKLRGTTLTVQVGPAEVAVVGDLNKAAQAGKTADGSKTTPQEIASQVGPVLAIAEMRSPKVTSNGVSVSDVKKALLASDPSLSQPLKDLINGFDSPAGNLPLPIPVDMASAHPATVHGIQGTAIGDNTGLGGGVIWIDKKSSTVYAVAGLLSADSAVKTADGLSFK</sequence>
<dbReference type="EMBL" id="JAEKNQ010000053">
    <property type="protein sequence ID" value="MBJ7604125.1"/>
    <property type="molecule type" value="Genomic_DNA"/>
</dbReference>
<protein>
    <submittedName>
        <fullName evidence="1">Uncharacterized protein</fullName>
    </submittedName>
</protein>
<gene>
    <name evidence="1" type="ORF">JF888_13180</name>
</gene>
<accession>A0A934KL96</accession>
<dbReference type="AlphaFoldDB" id="A0A934KL96"/>
<evidence type="ECO:0000313" key="1">
    <source>
        <dbReference type="EMBL" id="MBJ7604125.1"/>
    </source>
</evidence>